<feature type="domain" description="Ig-like" evidence="6">
    <location>
        <begin position="269"/>
        <end position="358"/>
    </location>
</feature>
<feature type="region of interest" description="Disordered" evidence="3">
    <location>
        <begin position="502"/>
        <end position="521"/>
    </location>
</feature>
<dbReference type="InterPro" id="IPR007110">
    <property type="entry name" value="Ig-like_dom"/>
</dbReference>
<dbReference type="SUPFAM" id="SSF56487">
    <property type="entry name" value="SRCR-like"/>
    <property type="match status" value="1"/>
</dbReference>
<dbReference type="PROSITE" id="PS00420">
    <property type="entry name" value="SRCR_1"/>
    <property type="match status" value="1"/>
</dbReference>
<sequence length="652" mass="71976">MEASADRISRWTFSSLLILSLLQQYESLNSLVSLVDSEPTLTPVIGNKLYVTSGSSSFDLSWNYNTDGRTIKEVALKYVGTGNNDVTVAERTPTSRLQVNPASFYSGRITFFGSLTANVGKITFRISNIVQSDSRIFKCDLSFMSFNPPDVQNAVELVVIGRPRFNPPHTLPTTKLIRNENESVEYTCVAEAKPYAVFVWMLNGKNLTHTPPYNITERIIGPSSKIFTTFAYLNIKHLTWQQYGNFSCVAINEAGTRTQRTELEVRYRPVVQSPSDHPQSIVLTEGETASFYCKTTGNPPATAHKWQFNGNDLPGESCSLCTSTTLIIRSVAKKDEGWYGCVGSNSMGEGPRAEAQLSIKPLSTSPVPGIITPSPAMPTTRPSPMSVRLVGGNWPGEGRVEIYYRGRWGTVCDDLWDINDARVVCRQLGYPSAVSAPHWARFGQGSGKIWLDDVQCQGNERSIGNCNHSSWGVHNCGHSEDASVVCSNYSIPFPSASSVSPTAAMSTGRPSASTMPTPWPSPWTMATHRPSPTGHRFAFTISCFPSAMVAYIARDSLPLGSDARLLHLNDPSCGVNYLTKKSVIIKAPLKGCGTVRRNIGYRVFFHNKVVVPFGNGNKRSLSVFPFKIVTTMASAKLQRFYHPLERNFEFYW</sequence>
<dbReference type="EMBL" id="CALNXK010000004">
    <property type="protein sequence ID" value="CAH3036086.1"/>
    <property type="molecule type" value="Genomic_DNA"/>
</dbReference>
<keyword evidence="4" id="KW-0732">Signal</keyword>
<dbReference type="PROSITE" id="PS50287">
    <property type="entry name" value="SRCR_2"/>
    <property type="match status" value="1"/>
</dbReference>
<feature type="signal peptide" evidence="4">
    <location>
        <begin position="1"/>
        <end position="27"/>
    </location>
</feature>
<protein>
    <submittedName>
        <fullName evidence="7">Uncharacterized protein</fullName>
    </submittedName>
</protein>
<name>A0ABN8MYR0_9CNID</name>
<dbReference type="SMART" id="SM00409">
    <property type="entry name" value="IG"/>
    <property type="match status" value="3"/>
</dbReference>
<evidence type="ECO:0000256" key="1">
    <source>
        <dbReference type="ARBA" id="ARBA00023157"/>
    </source>
</evidence>
<dbReference type="PRINTS" id="PR00258">
    <property type="entry name" value="SPERACTRCPTR"/>
</dbReference>
<dbReference type="InterPro" id="IPR036179">
    <property type="entry name" value="Ig-like_dom_sf"/>
</dbReference>
<organism evidence="7 8">
    <name type="scientific">Porites lobata</name>
    <dbReference type="NCBI Taxonomy" id="104759"/>
    <lineage>
        <taxon>Eukaryota</taxon>
        <taxon>Metazoa</taxon>
        <taxon>Cnidaria</taxon>
        <taxon>Anthozoa</taxon>
        <taxon>Hexacorallia</taxon>
        <taxon>Scleractinia</taxon>
        <taxon>Fungiina</taxon>
        <taxon>Poritidae</taxon>
        <taxon>Porites</taxon>
    </lineage>
</organism>
<dbReference type="PANTHER" id="PTHR48071:SF18">
    <property type="entry name" value="DELETED IN MALIGNANT BRAIN TUMORS 1 PROTEIN-RELATED"/>
    <property type="match status" value="1"/>
</dbReference>
<dbReference type="Pfam" id="PF23344">
    <property type="entry name" value="ZP-N"/>
    <property type="match status" value="1"/>
</dbReference>
<reference evidence="7 8" key="1">
    <citation type="submission" date="2022-05" db="EMBL/GenBank/DDBJ databases">
        <authorList>
            <consortium name="Genoscope - CEA"/>
            <person name="William W."/>
        </authorList>
    </citation>
    <scope>NUCLEOTIDE SEQUENCE [LARGE SCALE GENOMIC DNA]</scope>
</reference>
<proteinExistence type="predicted"/>
<gene>
    <name evidence="7" type="ORF">PLOB_00031345</name>
</gene>
<evidence type="ECO:0000259" key="5">
    <source>
        <dbReference type="PROSITE" id="PS50287"/>
    </source>
</evidence>
<feature type="compositionally biased region" description="Low complexity" evidence="3">
    <location>
        <begin position="510"/>
        <end position="521"/>
    </location>
</feature>
<comment type="caution">
    <text evidence="7">The sequence shown here is derived from an EMBL/GenBank/DDBJ whole genome shotgun (WGS) entry which is preliminary data.</text>
</comment>
<dbReference type="InterPro" id="IPR013783">
    <property type="entry name" value="Ig-like_fold"/>
</dbReference>
<dbReference type="InterPro" id="IPR036772">
    <property type="entry name" value="SRCR-like_dom_sf"/>
</dbReference>
<feature type="chain" id="PRO_5045076038" evidence="4">
    <location>
        <begin position="28"/>
        <end position="652"/>
    </location>
</feature>
<feature type="disulfide bond" evidence="2">
    <location>
        <begin position="412"/>
        <end position="476"/>
    </location>
</feature>
<dbReference type="Gene3D" id="3.10.250.10">
    <property type="entry name" value="SRCR-like domain"/>
    <property type="match status" value="1"/>
</dbReference>
<evidence type="ECO:0000313" key="8">
    <source>
        <dbReference type="Proteomes" id="UP001159405"/>
    </source>
</evidence>
<feature type="disulfide bond" evidence="2">
    <location>
        <begin position="456"/>
        <end position="466"/>
    </location>
</feature>
<dbReference type="InterPro" id="IPR003599">
    <property type="entry name" value="Ig_sub"/>
</dbReference>
<dbReference type="SMART" id="SM00202">
    <property type="entry name" value="SR"/>
    <property type="match status" value="1"/>
</dbReference>
<feature type="disulfide bond" evidence="2">
    <location>
        <begin position="425"/>
        <end position="486"/>
    </location>
</feature>
<keyword evidence="8" id="KW-1185">Reference proteome</keyword>
<feature type="domain" description="SRCR" evidence="5">
    <location>
        <begin position="387"/>
        <end position="487"/>
    </location>
</feature>
<feature type="domain" description="Ig-like" evidence="6">
    <location>
        <begin position="163"/>
        <end position="264"/>
    </location>
</feature>
<dbReference type="PANTHER" id="PTHR48071">
    <property type="entry name" value="SRCR DOMAIN-CONTAINING PROTEIN"/>
    <property type="match status" value="1"/>
</dbReference>
<dbReference type="Gene3D" id="2.60.40.10">
    <property type="entry name" value="Immunoglobulins"/>
    <property type="match status" value="2"/>
</dbReference>
<dbReference type="SUPFAM" id="SSF48726">
    <property type="entry name" value="Immunoglobulin"/>
    <property type="match status" value="2"/>
</dbReference>
<dbReference type="SMART" id="SM00408">
    <property type="entry name" value="IGc2"/>
    <property type="match status" value="2"/>
</dbReference>
<dbReference type="Pfam" id="PF00530">
    <property type="entry name" value="SRCR"/>
    <property type="match status" value="1"/>
</dbReference>
<dbReference type="Gene3D" id="2.60.40.3210">
    <property type="entry name" value="Zona pellucida, ZP-N domain"/>
    <property type="match status" value="1"/>
</dbReference>
<accession>A0ABN8MYR0</accession>
<dbReference type="Pfam" id="PF13927">
    <property type="entry name" value="Ig_3"/>
    <property type="match status" value="2"/>
</dbReference>
<evidence type="ECO:0000256" key="2">
    <source>
        <dbReference type="PROSITE-ProRule" id="PRU00196"/>
    </source>
</evidence>
<evidence type="ECO:0000313" key="7">
    <source>
        <dbReference type="EMBL" id="CAH3036086.1"/>
    </source>
</evidence>
<dbReference type="Proteomes" id="UP001159405">
    <property type="component" value="Unassembled WGS sequence"/>
</dbReference>
<dbReference type="InterPro" id="IPR055356">
    <property type="entry name" value="ZP-N"/>
</dbReference>
<evidence type="ECO:0000256" key="4">
    <source>
        <dbReference type="SAM" id="SignalP"/>
    </source>
</evidence>
<evidence type="ECO:0000259" key="6">
    <source>
        <dbReference type="PROSITE" id="PS50835"/>
    </source>
</evidence>
<dbReference type="InterPro" id="IPR001190">
    <property type="entry name" value="SRCR"/>
</dbReference>
<dbReference type="InterPro" id="IPR003598">
    <property type="entry name" value="Ig_sub2"/>
</dbReference>
<evidence type="ECO:0000256" key="3">
    <source>
        <dbReference type="SAM" id="MobiDB-lite"/>
    </source>
</evidence>
<keyword evidence="1 2" id="KW-1015">Disulfide bond</keyword>
<dbReference type="PROSITE" id="PS50835">
    <property type="entry name" value="IG_LIKE"/>
    <property type="match status" value="2"/>
</dbReference>